<dbReference type="Proteomes" id="UP000298656">
    <property type="component" value="Chromosome 2"/>
</dbReference>
<evidence type="ECO:0000313" key="3">
    <source>
        <dbReference type="Proteomes" id="UP000298656"/>
    </source>
</evidence>
<evidence type="ECO:0000256" key="1">
    <source>
        <dbReference type="SAM" id="MobiDB-lite"/>
    </source>
</evidence>
<proteinExistence type="predicted"/>
<evidence type="ECO:0008006" key="4">
    <source>
        <dbReference type="Google" id="ProtNLM"/>
    </source>
</evidence>
<gene>
    <name evidence="2" type="ORF">FAZ95_36905</name>
</gene>
<feature type="region of interest" description="Disordered" evidence="1">
    <location>
        <begin position="110"/>
        <end position="138"/>
    </location>
</feature>
<accession>A0A4P8J0M3</accession>
<evidence type="ECO:0000313" key="2">
    <source>
        <dbReference type="EMBL" id="QCP54481.1"/>
    </source>
</evidence>
<sequence length="138" mass="15160">MIQSQRAWLRQRDACSDVACIAGAYRERIEALKGVKRAGWKTYRDPALGISFDYLANRQVKKPCPALGGDRCVAIVGRNTWNSDYFISFEIFDGALESVAEEKAVFERDEGGKWTTNAGPGVPQRRSASQGVAGKACV</sequence>
<dbReference type="KEGG" id="tvl:FAZ95_36905"/>
<name>A0A4P8J0M3_9BURK</name>
<dbReference type="AlphaFoldDB" id="A0A4P8J0M3"/>
<dbReference type="RefSeq" id="WP_137337242.1">
    <property type="nucleotide sequence ID" value="NZ_CP040078.1"/>
</dbReference>
<keyword evidence="3" id="KW-1185">Reference proteome</keyword>
<dbReference type="OrthoDB" id="8592519at2"/>
<protein>
    <recommendedName>
        <fullName evidence="4">Lysozyme inhibitor LprI N-terminal domain-containing protein</fullName>
    </recommendedName>
</protein>
<organism evidence="2 3">
    <name type="scientific">Trinickia violacea</name>
    <dbReference type="NCBI Taxonomy" id="2571746"/>
    <lineage>
        <taxon>Bacteria</taxon>
        <taxon>Pseudomonadati</taxon>
        <taxon>Pseudomonadota</taxon>
        <taxon>Betaproteobacteria</taxon>
        <taxon>Burkholderiales</taxon>
        <taxon>Burkholderiaceae</taxon>
        <taxon>Trinickia</taxon>
    </lineage>
</organism>
<reference evidence="2 3" key="1">
    <citation type="submission" date="2019-05" db="EMBL/GenBank/DDBJ databases">
        <title>Burkholderia sp. DHOD12, isolated from subtropical forest soil.</title>
        <authorList>
            <person name="Gao Z.-H."/>
            <person name="Qiu L.-H."/>
        </authorList>
    </citation>
    <scope>NUCLEOTIDE SEQUENCE [LARGE SCALE GENOMIC DNA]</scope>
    <source>
        <strain evidence="2 3">DHOD12</strain>
    </source>
</reference>
<dbReference type="EMBL" id="CP040078">
    <property type="protein sequence ID" value="QCP54481.1"/>
    <property type="molecule type" value="Genomic_DNA"/>
</dbReference>